<keyword evidence="2 9" id="KW-0436">Ligase</keyword>
<dbReference type="EMBL" id="VBAK01000127">
    <property type="protein sequence ID" value="TMI89265.1"/>
    <property type="molecule type" value="Genomic_DNA"/>
</dbReference>
<dbReference type="SUPFAM" id="SSF56801">
    <property type="entry name" value="Acetyl-CoA synthetase-like"/>
    <property type="match status" value="1"/>
</dbReference>
<dbReference type="Pfam" id="PF16177">
    <property type="entry name" value="ACAS_N"/>
    <property type="match status" value="1"/>
</dbReference>
<evidence type="ECO:0000256" key="4">
    <source>
        <dbReference type="ARBA" id="ARBA00022840"/>
    </source>
</evidence>
<keyword evidence="3" id="KW-0547">Nucleotide-binding</keyword>
<gene>
    <name evidence="9" type="ORF">E6H00_10210</name>
</gene>
<dbReference type="InterPro" id="IPR032387">
    <property type="entry name" value="ACAS_N"/>
</dbReference>
<dbReference type="NCBIfam" id="NF001208">
    <property type="entry name" value="PRK00174.1"/>
    <property type="match status" value="1"/>
</dbReference>
<dbReference type="PANTHER" id="PTHR24095:SF232">
    <property type="entry name" value="ACETYL-COENZYME A SYNTHETASE"/>
    <property type="match status" value="1"/>
</dbReference>
<dbReference type="PANTHER" id="PTHR24095">
    <property type="entry name" value="ACETYL-COENZYME A SYNTHETASE"/>
    <property type="match status" value="1"/>
</dbReference>
<dbReference type="InterPro" id="IPR045851">
    <property type="entry name" value="AMP-bd_C_sf"/>
</dbReference>
<protein>
    <submittedName>
        <fullName evidence="9">Acetate--CoA ligase</fullName>
        <ecNumber evidence="9">6.2.1.1</ecNumber>
    </submittedName>
</protein>
<dbReference type="Pfam" id="PF00501">
    <property type="entry name" value="AMP-binding"/>
    <property type="match status" value="1"/>
</dbReference>
<sequence>MEVVNPVIKRWRHQAEADFEGFWARAAEAVPWFRKWETVFESTPPTFRWFSGARTNLSHNCLDHHVGRGWGGHAALVTENERGEQRVLTYAQLLGAVEAVAAGLRRIGVRRGDRVAIYMPTCAEAITAMLATCRIGAIHLVVFAGFGSEALAERIRLAGARALLTADVTWRKGNEVNLWDIARRALADPETPIEKVAVLVRGRTRPALDPTRDLEWPAFLAEGPEAETRCESMEANDPAFILATSGTTAKPKLAVHNHGPYQVGIASAGKWLFDLAPTDVWWSTSDIGWIVGHSYIVYAPLLAGCTTIAYEGALDHPGPERFYGIVARNRVTGIFTSPTAARALMRYGAAPARRFNLRSLERVVCAGEVLNAPVWEWLQKEVLEDRVPVIDHWWQTETGGPVIGNPYGIGLLPIKPGSAGMPLPGYAAEVRAPDGSPCAPGEKGIVVLTRPFPGLTQTLWGDADRYARDYWRQFPGAYFTGDAAYVDEDGYFWFSGRADEIIKIADHRIGTIEVETSFLRHPAVAEAGVTGRPDPLRGEVISAFVVLKVGHQPSDALKRELLDMVRRDFGPVAVIGDLHFVGMLPKTRSGKIMRRVLKAVILNRDPGDVSTIEDEGSIEEARGAWAQMQAEVIPSGG</sequence>
<reference evidence="9 10" key="1">
    <citation type="journal article" date="2019" name="Nat. Microbiol.">
        <title>Mediterranean grassland soil C-N compound turnover is dependent on rainfall and depth, and is mediated by genomically divergent microorganisms.</title>
        <authorList>
            <person name="Diamond S."/>
            <person name="Andeer P.F."/>
            <person name="Li Z."/>
            <person name="Crits-Christoph A."/>
            <person name="Burstein D."/>
            <person name="Anantharaman K."/>
            <person name="Lane K.R."/>
            <person name="Thomas B.C."/>
            <person name="Pan C."/>
            <person name="Northen T.R."/>
            <person name="Banfield J.F."/>
        </authorList>
    </citation>
    <scope>NUCLEOTIDE SEQUENCE [LARGE SCALE GENOMIC DNA]</scope>
    <source>
        <strain evidence="9">NP_3</strain>
    </source>
</reference>
<dbReference type="EC" id="6.2.1.1" evidence="9"/>
<accession>A0A537K0F4</accession>
<dbReference type="AlphaFoldDB" id="A0A537K0F4"/>
<evidence type="ECO:0000313" key="9">
    <source>
        <dbReference type="EMBL" id="TMI89265.1"/>
    </source>
</evidence>
<dbReference type="Pfam" id="PF13193">
    <property type="entry name" value="AMP-binding_C"/>
    <property type="match status" value="1"/>
</dbReference>
<evidence type="ECO:0000256" key="2">
    <source>
        <dbReference type="ARBA" id="ARBA00022598"/>
    </source>
</evidence>
<dbReference type="GO" id="GO:0006085">
    <property type="term" value="P:acetyl-CoA biosynthetic process"/>
    <property type="evidence" value="ECO:0007669"/>
    <property type="project" value="TreeGrafter"/>
</dbReference>
<evidence type="ECO:0000259" key="6">
    <source>
        <dbReference type="Pfam" id="PF00501"/>
    </source>
</evidence>
<dbReference type="GO" id="GO:0003987">
    <property type="term" value="F:acetate-CoA ligase activity"/>
    <property type="evidence" value="ECO:0007669"/>
    <property type="project" value="UniProtKB-EC"/>
</dbReference>
<dbReference type="GO" id="GO:0005524">
    <property type="term" value="F:ATP binding"/>
    <property type="evidence" value="ECO:0007669"/>
    <property type="project" value="UniProtKB-KW"/>
</dbReference>
<evidence type="ECO:0000256" key="5">
    <source>
        <dbReference type="ARBA" id="ARBA00022990"/>
    </source>
</evidence>
<feature type="domain" description="AMP-binding enzyme C-terminal" evidence="7">
    <location>
        <begin position="513"/>
        <end position="591"/>
    </location>
</feature>
<dbReference type="InterPro" id="IPR042099">
    <property type="entry name" value="ANL_N_sf"/>
</dbReference>
<keyword evidence="4" id="KW-0067">ATP-binding</keyword>
<evidence type="ECO:0000256" key="3">
    <source>
        <dbReference type="ARBA" id="ARBA00022741"/>
    </source>
</evidence>
<comment type="similarity">
    <text evidence="1">Belongs to the ATP-dependent AMP-binding enzyme family.</text>
</comment>
<keyword evidence="5" id="KW-0007">Acetylation</keyword>
<feature type="domain" description="AMP-dependent synthetase/ligase" evidence="6">
    <location>
        <begin position="68"/>
        <end position="451"/>
    </location>
</feature>
<organism evidence="9 10">
    <name type="scientific">Candidatus Segetimicrobium genomatis</name>
    <dbReference type="NCBI Taxonomy" id="2569760"/>
    <lineage>
        <taxon>Bacteria</taxon>
        <taxon>Bacillati</taxon>
        <taxon>Candidatus Sysuimicrobiota</taxon>
        <taxon>Candidatus Sysuimicrobiia</taxon>
        <taxon>Candidatus Sysuimicrobiales</taxon>
        <taxon>Candidatus Segetimicrobiaceae</taxon>
        <taxon>Candidatus Segetimicrobium</taxon>
    </lineage>
</organism>
<dbReference type="InterPro" id="IPR000873">
    <property type="entry name" value="AMP-dep_synth/lig_dom"/>
</dbReference>
<name>A0A537K0F4_9BACT</name>
<comment type="caution">
    <text evidence="9">The sequence shown here is derived from an EMBL/GenBank/DDBJ whole genome shotgun (WGS) entry which is preliminary data.</text>
</comment>
<dbReference type="Gene3D" id="3.30.300.30">
    <property type="match status" value="1"/>
</dbReference>
<evidence type="ECO:0000256" key="1">
    <source>
        <dbReference type="ARBA" id="ARBA00006432"/>
    </source>
</evidence>
<dbReference type="Proteomes" id="UP000318509">
    <property type="component" value="Unassembled WGS sequence"/>
</dbReference>
<evidence type="ECO:0000259" key="8">
    <source>
        <dbReference type="Pfam" id="PF16177"/>
    </source>
</evidence>
<proteinExistence type="inferred from homology"/>
<feature type="domain" description="Acetyl-coenzyme A synthetase N-terminal" evidence="8">
    <location>
        <begin position="10"/>
        <end position="61"/>
    </location>
</feature>
<evidence type="ECO:0000313" key="10">
    <source>
        <dbReference type="Proteomes" id="UP000318509"/>
    </source>
</evidence>
<evidence type="ECO:0000259" key="7">
    <source>
        <dbReference type="Pfam" id="PF13193"/>
    </source>
</evidence>
<dbReference type="InterPro" id="IPR025110">
    <property type="entry name" value="AMP-bd_C"/>
</dbReference>
<dbReference type="Gene3D" id="3.40.50.12780">
    <property type="entry name" value="N-terminal domain of ligase-like"/>
    <property type="match status" value="1"/>
</dbReference>